<dbReference type="KEGG" id="sla:SERLADRAFT_471630"/>
<dbReference type="GO" id="GO:0000139">
    <property type="term" value="C:Golgi membrane"/>
    <property type="evidence" value="ECO:0007669"/>
    <property type="project" value="UniProtKB-SubCell"/>
</dbReference>
<sequence length="557" mass="60359">MSDVPAPGYQRPGGHDDYPPFGGYDANPESHYNASEHDDDRRISRTPSPTPSEEAFLTRKSVINFKALTNWRYWLRKEWIWYYIIFIIIIVLVALMSVYEKQIVHWIQPAATWMKNLKVGFLIPIAIFFIISFPPLFGQEILAIICGVVWGLWAGFGIVSAGTLLGELGNFFAFKYWCGARGAKIEKTSIFYACLARVIREGGFKIAVIARYSAIPGHFTTAIFATCGMNVLTFTIAAILSLPKQFMTVYIGVLLEESGTGTTSSSSKTVSDVVFAVTFVVTSVAMWYILRQVALVKVDVIHDRRKARQSKLDRTTGLYGTSFESTSVFNPSEAEIPLNPSDAPYDAPYQQWDDQGRAVGYTGDPQVYAPQPRRVDNPFGSGGGLTPSRTGSNAGQTNTGLAQPPPGAAEPARSPYRQESTDTVGWEIQNNPSSFPLSQVGGVASPPPRLPPLSEPYEDPFSSSVTLSQPTYAPPPGPPPQSFAQPPARFTSPTASPVSSPSMPLPPFGGARGPSSPSYAFGAPAHSYGSNAQGGTGSAAQRTFSPPPPSYQSADLR</sequence>
<feature type="compositionally biased region" description="Low complexity" evidence="10">
    <location>
        <begin position="482"/>
        <end position="502"/>
    </location>
</feature>
<keyword evidence="6 11" id="KW-0812">Transmembrane</keyword>
<evidence type="ECO:0000256" key="2">
    <source>
        <dbReference type="ARBA" id="ARBA00004653"/>
    </source>
</evidence>
<feature type="compositionally biased region" description="Polar residues" evidence="10">
    <location>
        <begin position="387"/>
        <end position="401"/>
    </location>
</feature>
<feature type="region of interest" description="Disordered" evidence="10">
    <location>
        <begin position="331"/>
        <end position="350"/>
    </location>
</feature>
<dbReference type="HOGENOM" id="CLU_021545_2_0_1"/>
<proteinExistence type="inferred from homology"/>
<evidence type="ECO:0000256" key="11">
    <source>
        <dbReference type="SAM" id="Phobius"/>
    </source>
</evidence>
<dbReference type="OrthoDB" id="166803at2759"/>
<feature type="transmembrane region" description="Helical" evidence="11">
    <location>
        <begin position="142"/>
        <end position="165"/>
    </location>
</feature>
<dbReference type="Proteomes" id="UP000008064">
    <property type="component" value="Unassembled WGS sequence"/>
</dbReference>
<dbReference type="Pfam" id="PF09335">
    <property type="entry name" value="VTT_dom"/>
    <property type="match status" value="1"/>
</dbReference>
<dbReference type="InterPro" id="IPR051076">
    <property type="entry name" value="Golgi_membrane_TVP38/TMEM64"/>
</dbReference>
<evidence type="ECO:0000256" key="5">
    <source>
        <dbReference type="ARBA" id="ARBA00020673"/>
    </source>
</evidence>
<evidence type="ECO:0000256" key="8">
    <source>
        <dbReference type="ARBA" id="ARBA00023034"/>
    </source>
</evidence>
<feature type="region of interest" description="Disordered" evidence="10">
    <location>
        <begin position="1"/>
        <end position="52"/>
    </location>
</feature>
<dbReference type="GeneID" id="18819989"/>
<evidence type="ECO:0000256" key="6">
    <source>
        <dbReference type="ARBA" id="ARBA00022692"/>
    </source>
</evidence>
<dbReference type="PANTHER" id="PTHR47549:SF2">
    <property type="entry name" value="GOLGI APPARATUS MEMBRANE PROTEIN TVP38"/>
    <property type="match status" value="1"/>
</dbReference>
<feature type="transmembrane region" description="Helical" evidence="11">
    <location>
        <begin position="119"/>
        <end position="136"/>
    </location>
</feature>
<reference evidence="13" key="1">
    <citation type="submission" date="2011-04" db="EMBL/GenBank/DDBJ databases">
        <title>Evolution of plant cell wall degrading machinery underlies the functional diversity of forest fungi.</title>
        <authorList>
            <consortium name="US DOE Joint Genome Institute (JGI-PGF)"/>
            <person name="Eastwood D.C."/>
            <person name="Floudas D."/>
            <person name="Binder M."/>
            <person name="Majcherczyk A."/>
            <person name="Schneider P."/>
            <person name="Aerts A."/>
            <person name="Asiegbu F.O."/>
            <person name="Baker S.E."/>
            <person name="Barry K."/>
            <person name="Bendiksby M."/>
            <person name="Blumentritt M."/>
            <person name="Coutinho P.M."/>
            <person name="Cullen D."/>
            <person name="Cullen D."/>
            <person name="Gathman A."/>
            <person name="Goodell B."/>
            <person name="Henrissat B."/>
            <person name="Ihrmark K."/>
            <person name="Kauserud H."/>
            <person name="Kohler A."/>
            <person name="LaButti K."/>
            <person name="Lapidus A."/>
            <person name="Lavin J.L."/>
            <person name="Lee Y.-H."/>
            <person name="Lindquist E."/>
            <person name="Lilly W."/>
            <person name="Lucas S."/>
            <person name="Morin E."/>
            <person name="Murat C."/>
            <person name="Oguiza J.A."/>
            <person name="Park J."/>
            <person name="Pisabarro A.G."/>
            <person name="Riley R."/>
            <person name="Rosling A."/>
            <person name="Salamov A."/>
            <person name="Schmidt O."/>
            <person name="Schmutz J."/>
            <person name="Skrede I."/>
            <person name="Stenlid J."/>
            <person name="Wiebenga A."/>
            <person name="Xie X."/>
            <person name="Kues U."/>
            <person name="Hibbett D.S."/>
            <person name="Hoffmeister D."/>
            <person name="Hogberg N."/>
            <person name="Martin F."/>
            <person name="Grigoriev I.V."/>
            <person name="Watkinson S.C."/>
        </authorList>
    </citation>
    <scope>NUCLEOTIDE SEQUENCE</scope>
    <source>
        <strain evidence="13">S7.9</strain>
    </source>
</reference>
<feature type="compositionally biased region" description="Pro residues" evidence="10">
    <location>
        <begin position="445"/>
        <end position="454"/>
    </location>
</feature>
<dbReference type="EMBL" id="GL945436">
    <property type="protein sequence ID" value="EGO23009.1"/>
    <property type="molecule type" value="Genomic_DNA"/>
</dbReference>
<evidence type="ECO:0000256" key="9">
    <source>
        <dbReference type="ARBA" id="ARBA00023136"/>
    </source>
</evidence>
<name>F8P1I0_SERL9</name>
<evidence type="ECO:0000256" key="7">
    <source>
        <dbReference type="ARBA" id="ARBA00022989"/>
    </source>
</evidence>
<feature type="transmembrane region" description="Helical" evidence="11">
    <location>
        <begin position="273"/>
        <end position="290"/>
    </location>
</feature>
<feature type="domain" description="VTT" evidence="12">
    <location>
        <begin position="139"/>
        <end position="253"/>
    </location>
</feature>
<accession>F8P1I0</accession>
<dbReference type="AlphaFoldDB" id="F8P1I0"/>
<feature type="compositionally biased region" description="Polar residues" evidence="10">
    <location>
        <begin position="417"/>
        <end position="437"/>
    </location>
</feature>
<comment type="function">
    <text evidence="1">Golgi membrane protein involved in vesicular trafficking and spindle migration.</text>
</comment>
<gene>
    <name evidence="13" type="ORF">SERLADRAFT_471630</name>
</gene>
<dbReference type="RefSeq" id="XP_007320249.1">
    <property type="nucleotide sequence ID" value="XM_007320187.1"/>
</dbReference>
<evidence type="ECO:0000256" key="3">
    <source>
        <dbReference type="ARBA" id="ARBA00008640"/>
    </source>
</evidence>
<keyword evidence="9 11" id="KW-0472">Membrane</keyword>
<feature type="compositionally biased region" description="Pro residues" evidence="10">
    <location>
        <begin position="472"/>
        <end position="481"/>
    </location>
</feature>
<keyword evidence="8" id="KW-0333">Golgi apparatus</keyword>
<organism>
    <name type="scientific">Serpula lacrymans var. lacrymans (strain S7.9)</name>
    <name type="common">Dry rot fungus</name>
    <dbReference type="NCBI Taxonomy" id="578457"/>
    <lineage>
        <taxon>Eukaryota</taxon>
        <taxon>Fungi</taxon>
        <taxon>Dikarya</taxon>
        <taxon>Basidiomycota</taxon>
        <taxon>Agaricomycotina</taxon>
        <taxon>Agaricomycetes</taxon>
        <taxon>Agaricomycetidae</taxon>
        <taxon>Boletales</taxon>
        <taxon>Coniophorineae</taxon>
        <taxon>Serpulaceae</taxon>
        <taxon>Serpula</taxon>
    </lineage>
</organism>
<feature type="transmembrane region" description="Helical" evidence="11">
    <location>
        <begin position="80"/>
        <end position="99"/>
    </location>
</feature>
<protein>
    <recommendedName>
        <fullName evidence="4">Golgi apparatus membrane protein TVP38</fullName>
    </recommendedName>
    <alternativeName>
        <fullName evidence="5">Golgi apparatus membrane protein tvp38</fullName>
    </alternativeName>
</protein>
<comment type="subcellular location">
    <subcellularLocation>
        <location evidence="2">Golgi apparatus membrane</location>
        <topology evidence="2">Multi-pass membrane protein</topology>
    </subcellularLocation>
</comment>
<evidence type="ECO:0000259" key="12">
    <source>
        <dbReference type="Pfam" id="PF09335"/>
    </source>
</evidence>
<evidence type="ECO:0000256" key="10">
    <source>
        <dbReference type="SAM" id="MobiDB-lite"/>
    </source>
</evidence>
<dbReference type="PANTHER" id="PTHR47549">
    <property type="entry name" value="GOLGI APPARATUS MEMBRANE PROTEIN TVP38-RELATED"/>
    <property type="match status" value="1"/>
</dbReference>
<feature type="transmembrane region" description="Helical" evidence="11">
    <location>
        <begin position="219"/>
        <end position="240"/>
    </location>
</feature>
<dbReference type="InterPro" id="IPR032816">
    <property type="entry name" value="VTT_dom"/>
</dbReference>
<evidence type="ECO:0000256" key="4">
    <source>
        <dbReference type="ARBA" id="ARBA00013533"/>
    </source>
</evidence>
<comment type="similarity">
    <text evidence="3">Belongs to the TVP38/TMEM64 family.</text>
</comment>
<evidence type="ECO:0000256" key="1">
    <source>
        <dbReference type="ARBA" id="ARBA00002978"/>
    </source>
</evidence>
<feature type="region of interest" description="Disordered" evidence="10">
    <location>
        <begin position="355"/>
        <end position="557"/>
    </location>
</feature>
<feature type="compositionally biased region" description="Basic and acidic residues" evidence="10">
    <location>
        <begin position="34"/>
        <end position="43"/>
    </location>
</feature>
<evidence type="ECO:0000313" key="13">
    <source>
        <dbReference type="EMBL" id="EGO23009.1"/>
    </source>
</evidence>
<keyword evidence="7 11" id="KW-1133">Transmembrane helix</keyword>